<feature type="transmembrane region" description="Helical" evidence="1">
    <location>
        <begin position="66"/>
        <end position="84"/>
    </location>
</feature>
<gene>
    <name evidence="2" type="ORF">JOF47_004320</name>
</gene>
<dbReference type="EMBL" id="JAGIOF010000004">
    <property type="protein sequence ID" value="MBP2388747.1"/>
    <property type="molecule type" value="Genomic_DNA"/>
</dbReference>
<organism evidence="2 3">
    <name type="scientific">Paeniglutamicibacter kerguelensis</name>
    <dbReference type="NCBI Taxonomy" id="254788"/>
    <lineage>
        <taxon>Bacteria</taxon>
        <taxon>Bacillati</taxon>
        <taxon>Actinomycetota</taxon>
        <taxon>Actinomycetes</taxon>
        <taxon>Micrococcales</taxon>
        <taxon>Micrococcaceae</taxon>
        <taxon>Paeniglutamicibacter</taxon>
    </lineage>
</organism>
<protein>
    <recommendedName>
        <fullName evidence="4">DUF389 domain-containing protein</fullName>
    </recommendedName>
</protein>
<feature type="transmembrane region" description="Helical" evidence="1">
    <location>
        <begin position="17"/>
        <end position="36"/>
    </location>
</feature>
<accession>A0ABS4XJV0</accession>
<dbReference type="Proteomes" id="UP001296993">
    <property type="component" value="Unassembled WGS sequence"/>
</dbReference>
<reference evidence="2 3" key="1">
    <citation type="submission" date="2021-03" db="EMBL/GenBank/DDBJ databases">
        <title>Sequencing the genomes of 1000 actinobacteria strains.</title>
        <authorList>
            <person name="Klenk H.-P."/>
        </authorList>
    </citation>
    <scope>NUCLEOTIDE SEQUENCE [LARGE SCALE GENOMIC DNA]</scope>
    <source>
        <strain evidence="2 3">DSM 15797</strain>
    </source>
</reference>
<comment type="caution">
    <text evidence="2">The sequence shown here is derived from an EMBL/GenBank/DDBJ whole genome shotgun (WGS) entry which is preliminary data.</text>
</comment>
<keyword evidence="1" id="KW-0812">Transmembrane</keyword>
<evidence type="ECO:0000313" key="3">
    <source>
        <dbReference type="Proteomes" id="UP001296993"/>
    </source>
</evidence>
<name>A0ABS4XJV0_9MICC</name>
<proteinExistence type="predicted"/>
<dbReference type="RefSeq" id="WP_210002583.1">
    <property type="nucleotide sequence ID" value="NZ_BAAAJY010000004.1"/>
</dbReference>
<evidence type="ECO:0000256" key="1">
    <source>
        <dbReference type="SAM" id="Phobius"/>
    </source>
</evidence>
<keyword evidence="3" id="KW-1185">Reference proteome</keyword>
<keyword evidence="1" id="KW-1133">Transmembrane helix</keyword>
<sequence length="238" mass="26021">MLAIAIGGSLVGGQQDMMLLFGTVLGSMFLAATLAFIAIGAPFTLFAALLLAPYVVSMFVPNFSPVFLTRFLCTFVGWVLGSMLRSEWDRQRGRGEPALKRSCQEAGDSLEWRVGRKIFREAGFSEQALVAKIRSLVSATRGEACLTVAGNAQGALVVWFSPEPSKEDRWGMLTTPGSDLGQVDVKIGHMVISHASWETTTLEQALIAARYFHRMGRADPQLTWFNSPTIADWRTLSA</sequence>
<keyword evidence="1" id="KW-0472">Membrane</keyword>
<evidence type="ECO:0000313" key="2">
    <source>
        <dbReference type="EMBL" id="MBP2388747.1"/>
    </source>
</evidence>
<evidence type="ECO:0008006" key="4">
    <source>
        <dbReference type="Google" id="ProtNLM"/>
    </source>
</evidence>